<dbReference type="InterPro" id="IPR036390">
    <property type="entry name" value="WH_DNA-bd_sf"/>
</dbReference>
<evidence type="ECO:0000313" key="5">
    <source>
        <dbReference type="EMBL" id="KIA64788.1"/>
    </source>
</evidence>
<dbReference type="SMART" id="SM00347">
    <property type="entry name" value="HTH_MARR"/>
    <property type="match status" value="1"/>
</dbReference>
<reference evidence="5 6" key="1">
    <citation type="journal article" date="2014" name="Int. J. Syst. Evol. Microbiol.">
        <title>Nocardia vulneris sp. nov., isolated from wounds of human patients in North America.</title>
        <authorList>
            <person name="Lasker B.A."/>
            <person name="Bell M."/>
            <person name="Klenk H.P."/>
            <person name="Sproer C."/>
            <person name="Schumann C."/>
            <person name="Schumann P."/>
            <person name="Brown J.M."/>
        </authorList>
    </citation>
    <scope>NUCLEOTIDE SEQUENCE [LARGE SCALE GENOMIC DNA]</scope>
    <source>
        <strain evidence="5 6">W9851</strain>
    </source>
</reference>
<feature type="domain" description="HTH marR-type" evidence="4">
    <location>
        <begin position="14"/>
        <end position="146"/>
    </location>
</feature>
<dbReference type="PANTHER" id="PTHR42756:SF1">
    <property type="entry name" value="TRANSCRIPTIONAL REPRESSOR OF EMRAB OPERON"/>
    <property type="match status" value="1"/>
</dbReference>
<dbReference type="InterPro" id="IPR036388">
    <property type="entry name" value="WH-like_DNA-bd_sf"/>
</dbReference>
<protein>
    <submittedName>
        <fullName evidence="5">MarR family transcriptional regulator</fullName>
    </submittedName>
</protein>
<organism evidence="5 6">
    <name type="scientific">Nocardia vulneris</name>
    <dbReference type="NCBI Taxonomy" id="1141657"/>
    <lineage>
        <taxon>Bacteria</taxon>
        <taxon>Bacillati</taxon>
        <taxon>Actinomycetota</taxon>
        <taxon>Actinomycetes</taxon>
        <taxon>Mycobacteriales</taxon>
        <taxon>Nocardiaceae</taxon>
        <taxon>Nocardia</taxon>
    </lineage>
</organism>
<dbReference type="Proteomes" id="UP000031364">
    <property type="component" value="Unassembled WGS sequence"/>
</dbReference>
<gene>
    <name evidence="5" type="ORF">FG87_11195</name>
</gene>
<evidence type="ECO:0000256" key="3">
    <source>
        <dbReference type="ARBA" id="ARBA00023163"/>
    </source>
</evidence>
<name>A0ABR4ZHA5_9NOCA</name>
<dbReference type="InterPro" id="IPR000835">
    <property type="entry name" value="HTH_MarR-typ"/>
</dbReference>
<dbReference type="Pfam" id="PF12802">
    <property type="entry name" value="MarR_2"/>
    <property type="match status" value="1"/>
</dbReference>
<dbReference type="SUPFAM" id="SSF46785">
    <property type="entry name" value="Winged helix' DNA-binding domain"/>
    <property type="match status" value="1"/>
</dbReference>
<dbReference type="PANTHER" id="PTHR42756">
    <property type="entry name" value="TRANSCRIPTIONAL REGULATOR, MARR"/>
    <property type="match status" value="1"/>
</dbReference>
<keyword evidence="1" id="KW-0805">Transcription regulation</keyword>
<dbReference type="PROSITE" id="PS50995">
    <property type="entry name" value="HTH_MARR_2"/>
    <property type="match status" value="1"/>
</dbReference>
<evidence type="ECO:0000313" key="6">
    <source>
        <dbReference type="Proteomes" id="UP000031364"/>
    </source>
</evidence>
<keyword evidence="3" id="KW-0804">Transcription</keyword>
<accession>A0ABR4ZHA5</accession>
<keyword evidence="2" id="KW-0238">DNA-binding</keyword>
<keyword evidence="6" id="KW-1185">Reference proteome</keyword>
<sequence length="161" mass="17250">MGGYDRVMTSLPSTERIGSYVKRAEQALQTAKHAALKPAGVTVPQYAALLHLDENPGISAAALARLCGVTAPTMNTVLSNLQDRGLIERTPHAWHKNILETRLTEAGAAVMRDADARAVRVERAVAAGFTDAERATLQDLLTRCADLFDSVRPETPSATKG</sequence>
<comment type="caution">
    <text evidence="5">The sequence shown here is derived from an EMBL/GenBank/DDBJ whole genome shotgun (WGS) entry which is preliminary data.</text>
</comment>
<dbReference type="Gene3D" id="1.10.10.10">
    <property type="entry name" value="Winged helix-like DNA-binding domain superfamily/Winged helix DNA-binding domain"/>
    <property type="match status" value="1"/>
</dbReference>
<dbReference type="EMBL" id="JNFP01000011">
    <property type="protein sequence ID" value="KIA64788.1"/>
    <property type="molecule type" value="Genomic_DNA"/>
</dbReference>
<evidence type="ECO:0000256" key="1">
    <source>
        <dbReference type="ARBA" id="ARBA00023015"/>
    </source>
</evidence>
<evidence type="ECO:0000256" key="2">
    <source>
        <dbReference type="ARBA" id="ARBA00023125"/>
    </source>
</evidence>
<evidence type="ECO:0000259" key="4">
    <source>
        <dbReference type="PROSITE" id="PS50995"/>
    </source>
</evidence>
<proteinExistence type="predicted"/>